<dbReference type="EC" id="4.2.2.29" evidence="7"/>
<evidence type="ECO:0000256" key="5">
    <source>
        <dbReference type="ARBA" id="ARBA00023239"/>
    </source>
</evidence>
<reference evidence="9" key="1">
    <citation type="journal article" date="2019" name="Int. J. Syst. Evol. Microbiol.">
        <title>The Global Catalogue of Microorganisms (GCM) 10K type strain sequencing project: providing services to taxonomists for standard genome sequencing and annotation.</title>
        <authorList>
            <consortium name="The Broad Institute Genomics Platform"/>
            <consortium name="The Broad Institute Genome Sequencing Center for Infectious Disease"/>
            <person name="Wu L."/>
            <person name="Ma J."/>
        </authorList>
    </citation>
    <scope>NUCLEOTIDE SEQUENCE [LARGE SCALE GENOMIC DNA]</scope>
    <source>
        <strain evidence="9">KCTC 3950</strain>
    </source>
</reference>
<dbReference type="InterPro" id="IPR003770">
    <property type="entry name" value="MLTG-like"/>
</dbReference>
<keyword evidence="5 7" id="KW-0456">Lyase</keyword>
<feature type="transmembrane region" description="Helical" evidence="7">
    <location>
        <begin position="7"/>
        <end position="26"/>
    </location>
</feature>
<protein>
    <recommendedName>
        <fullName evidence="7">Endolytic murein transglycosylase</fullName>
        <ecNumber evidence="7">4.2.2.29</ecNumber>
    </recommendedName>
    <alternativeName>
        <fullName evidence="7">Peptidoglycan lytic transglycosylase</fullName>
    </alternativeName>
    <alternativeName>
        <fullName evidence="7">Peptidoglycan polymerization terminase</fullName>
    </alternativeName>
</protein>
<dbReference type="Pfam" id="PF02618">
    <property type="entry name" value="YceG"/>
    <property type="match status" value="1"/>
</dbReference>
<dbReference type="CDD" id="cd08010">
    <property type="entry name" value="MltG_like"/>
    <property type="match status" value="1"/>
</dbReference>
<name>A0ABW5PCL5_9BACL</name>
<dbReference type="PANTHER" id="PTHR30518:SF2">
    <property type="entry name" value="ENDOLYTIC MUREIN TRANSGLYCOSYLASE"/>
    <property type="match status" value="1"/>
</dbReference>
<keyword evidence="4 7" id="KW-0472">Membrane</keyword>
<evidence type="ECO:0000313" key="8">
    <source>
        <dbReference type="EMBL" id="MFD2612631.1"/>
    </source>
</evidence>
<dbReference type="EMBL" id="JBHUME010000007">
    <property type="protein sequence ID" value="MFD2612631.1"/>
    <property type="molecule type" value="Genomic_DNA"/>
</dbReference>
<evidence type="ECO:0000256" key="2">
    <source>
        <dbReference type="ARBA" id="ARBA00022692"/>
    </source>
</evidence>
<comment type="function">
    <text evidence="7">Functions as a peptidoglycan terminase that cleaves nascent peptidoglycan strands endolytically to terminate their elongation.</text>
</comment>
<organism evidence="8 9">
    <name type="scientific">Paenibacillus gansuensis</name>
    <dbReference type="NCBI Taxonomy" id="306542"/>
    <lineage>
        <taxon>Bacteria</taxon>
        <taxon>Bacillati</taxon>
        <taxon>Bacillota</taxon>
        <taxon>Bacilli</taxon>
        <taxon>Bacillales</taxon>
        <taxon>Paenibacillaceae</taxon>
        <taxon>Paenibacillus</taxon>
    </lineage>
</organism>
<keyword evidence="3 7" id="KW-1133">Transmembrane helix</keyword>
<keyword evidence="2 7" id="KW-0812">Transmembrane</keyword>
<feature type="site" description="Important for catalytic activity" evidence="7">
    <location>
        <position position="232"/>
    </location>
</feature>
<dbReference type="HAMAP" id="MF_02065">
    <property type="entry name" value="MltG"/>
    <property type="match status" value="1"/>
</dbReference>
<keyword evidence="6 7" id="KW-0961">Cell wall biogenesis/degradation</keyword>
<dbReference type="RefSeq" id="WP_377602336.1">
    <property type="nucleotide sequence ID" value="NZ_JBHUME010000007.1"/>
</dbReference>
<keyword evidence="1 7" id="KW-1003">Cell membrane</keyword>
<evidence type="ECO:0000256" key="7">
    <source>
        <dbReference type="HAMAP-Rule" id="MF_02065"/>
    </source>
</evidence>
<dbReference type="PANTHER" id="PTHR30518">
    <property type="entry name" value="ENDOLYTIC MUREIN TRANSGLYCOSYLASE"/>
    <property type="match status" value="1"/>
</dbReference>
<proteinExistence type="inferred from homology"/>
<dbReference type="NCBIfam" id="TIGR00247">
    <property type="entry name" value="endolytic transglycosylase MltG"/>
    <property type="match status" value="1"/>
</dbReference>
<accession>A0ABW5PCL5</accession>
<evidence type="ECO:0000256" key="1">
    <source>
        <dbReference type="ARBA" id="ARBA00022475"/>
    </source>
</evidence>
<evidence type="ECO:0000256" key="4">
    <source>
        <dbReference type="ARBA" id="ARBA00023136"/>
    </source>
</evidence>
<comment type="subcellular location">
    <subcellularLocation>
        <location evidence="7">Cell membrane</location>
        <topology evidence="7">Single-pass membrane protein</topology>
    </subcellularLocation>
</comment>
<dbReference type="Proteomes" id="UP001597541">
    <property type="component" value="Unassembled WGS sequence"/>
</dbReference>
<comment type="similarity">
    <text evidence="7">Belongs to the transglycosylase MltG family.</text>
</comment>
<sequence length="351" mass="39253">MRRIQRFILLGIIVLAAVGAALFFYAKYQLNPVPAKSKSVQVTVKPGMSTSAISEELERKGLIRSSTVFALYLKYKNEGGKFQAGKYAFTPGATIQDIIERLNKGDTVKADTIRFTVPEGYTLRQIADKLSSEGYVERSSFLAAASRPAEIAPELAAYIPKEAVLKYPMEGYLFPETYEFAKGAKAAEILSRMASELESRLDQLPPDWESVIQARGQSLHDILTIASLVEREAIVDLERPIIAGVIYNRLDQKMRLQIDATVQYLLDKPKARLLYKDLKIESVYNTYLHEGLPPGPIASPSLASIKAAVYPEKSKFLFYVTKKDGTNTHFFAETYKQHLKNIEISNKLASE</sequence>
<gene>
    <name evidence="7 8" type="primary">mltG</name>
    <name evidence="8" type="ORF">ACFSUF_09370</name>
</gene>
<evidence type="ECO:0000313" key="9">
    <source>
        <dbReference type="Proteomes" id="UP001597541"/>
    </source>
</evidence>
<comment type="catalytic activity">
    <reaction evidence="7">
        <text>a peptidoglycan chain = a peptidoglycan chain with N-acetyl-1,6-anhydromuramyl-[peptide] at the reducing end + a peptidoglycan chain with N-acetylglucosamine at the non-reducing end.</text>
        <dbReference type="EC" id="4.2.2.29"/>
    </reaction>
</comment>
<evidence type="ECO:0000256" key="3">
    <source>
        <dbReference type="ARBA" id="ARBA00022989"/>
    </source>
</evidence>
<comment type="caution">
    <text evidence="8">The sequence shown here is derived from an EMBL/GenBank/DDBJ whole genome shotgun (WGS) entry which is preliminary data.</text>
</comment>
<evidence type="ECO:0000256" key="6">
    <source>
        <dbReference type="ARBA" id="ARBA00023316"/>
    </source>
</evidence>
<keyword evidence="9" id="KW-1185">Reference proteome</keyword>
<dbReference type="Gene3D" id="3.30.1490.480">
    <property type="entry name" value="Endolytic murein transglycosylase"/>
    <property type="match status" value="2"/>
</dbReference>